<comment type="similarity">
    <text evidence="1">Belongs to the synaptobrevin family.</text>
</comment>
<dbReference type="InterPro" id="IPR001388">
    <property type="entry name" value="Synaptobrevin-like"/>
</dbReference>
<organism evidence="13 14">
    <name type="scientific">Cryptococcus gattii EJB2</name>
    <dbReference type="NCBI Taxonomy" id="1296103"/>
    <lineage>
        <taxon>Eukaryota</taxon>
        <taxon>Fungi</taxon>
        <taxon>Dikarya</taxon>
        <taxon>Basidiomycota</taxon>
        <taxon>Agaricomycotina</taxon>
        <taxon>Tremellomycetes</taxon>
        <taxon>Tremellales</taxon>
        <taxon>Cryptococcaceae</taxon>
        <taxon>Cryptococcus</taxon>
        <taxon>Cryptococcus gattii species complex</taxon>
    </lineage>
</organism>
<gene>
    <name evidence="13" type="ORF">I306_05758</name>
</gene>
<evidence type="ECO:0000256" key="3">
    <source>
        <dbReference type="ARBA" id="ARBA00022692"/>
    </source>
</evidence>
<dbReference type="Gene3D" id="1.20.5.110">
    <property type="match status" value="1"/>
</dbReference>
<evidence type="ECO:0000313" key="14">
    <source>
        <dbReference type="Proteomes" id="UP000054272"/>
    </source>
</evidence>
<dbReference type="SUPFAM" id="SSF58038">
    <property type="entry name" value="SNARE fusion complex"/>
    <property type="match status" value="1"/>
</dbReference>
<evidence type="ECO:0000256" key="8">
    <source>
        <dbReference type="ARBA" id="ARBA00046280"/>
    </source>
</evidence>
<dbReference type="Pfam" id="PF13774">
    <property type="entry name" value="Longin"/>
    <property type="match status" value="1"/>
</dbReference>
<dbReference type="InterPro" id="IPR051097">
    <property type="entry name" value="Synaptobrevin-like_transport"/>
</dbReference>
<evidence type="ECO:0000259" key="12">
    <source>
        <dbReference type="PROSITE" id="PS50892"/>
    </source>
</evidence>
<dbReference type="PRINTS" id="PR00219">
    <property type="entry name" value="SYNAPTOBREVN"/>
</dbReference>
<keyword evidence="4" id="KW-0653">Protein transport</keyword>
<reference evidence="13 14" key="1">
    <citation type="submission" date="2015-01" db="EMBL/GenBank/DDBJ databases">
        <title>The Genome Sequence of Cryptococcus gattii EJB2.</title>
        <authorList>
            <consortium name="The Broad Institute Genomics Platform"/>
            <person name="Cuomo C."/>
            <person name="Litvintseva A."/>
            <person name="Chen Y."/>
            <person name="Heitman J."/>
            <person name="Sun S."/>
            <person name="Springer D."/>
            <person name="Dromer F."/>
            <person name="Young S."/>
            <person name="Zeng Q."/>
            <person name="Gargeya S."/>
            <person name="Abouelleil A."/>
            <person name="Alvarado L."/>
            <person name="Chapman S.B."/>
            <person name="Gainer-Dewar J."/>
            <person name="Goldberg J."/>
            <person name="Griggs A."/>
            <person name="Gujja S."/>
            <person name="Hansen M."/>
            <person name="Howarth C."/>
            <person name="Imamovic A."/>
            <person name="Larimer J."/>
            <person name="Murphy C."/>
            <person name="Naylor J."/>
            <person name="Pearson M."/>
            <person name="Priest M."/>
            <person name="Roberts A."/>
            <person name="Saif S."/>
            <person name="Shea T."/>
            <person name="Sykes S."/>
            <person name="Wortman J."/>
            <person name="Nusbaum C."/>
            <person name="Birren B."/>
        </authorList>
    </citation>
    <scope>NUCLEOTIDE SEQUENCE [LARGE SCALE GENOMIC DNA]</scope>
    <source>
        <strain evidence="13 14">EJB2</strain>
    </source>
</reference>
<dbReference type="SMART" id="SM01270">
    <property type="entry name" value="Longin"/>
    <property type="match status" value="1"/>
</dbReference>
<dbReference type="InterPro" id="IPR042855">
    <property type="entry name" value="V_SNARE_CC"/>
</dbReference>
<keyword evidence="5 10" id="KW-1133">Transmembrane helix</keyword>
<dbReference type="Proteomes" id="UP000054272">
    <property type="component" value="Unassembled WGS sequence"/>
</dbReference>
<evidence type="ECO:0000256" key="10">
    <source>
        <dbReference type="SAM" id="Phobius"/>
    </source>
</evidence>
<dbReference type="InterPro" id="IPR010908">
    <property type="entry name" value="Longin_dom"/>
</dbReference>
<evidence type="ECO:0000256" key="9">
    <source>
        <dbReference type="PROSITE-ProRule" id="PRU00290"/>
    </source>
</evidence>
<dbReference type="Pfam" id="PF00957">
    <property type="entry name" value="Synaptobrevin"/>
    <property type="match status" value="1"/>
</dbReference>
<dbReference type="Gene3D" id="3.30.450.50">
    <property type="entry name" value="Longin domain"/>
    <property type="match status" value="1"/>
</dbReference>
<evidence type="ECO:0000259" key="11">
    <source>
        <dbReference type="PROSITE" id="PS50859"/>
    </source>
</evidence>
<dbReference type="PROSITE" id="PS50892">
    <property type="entry name" value="V_SNARE"/>
    <property type="match status" value="1"/>
</dbReference>
<keyword evidence="14" id="KW-1185">Reference proteome</keyword>
<dbReference type="PROSITE" id="PS00417">
    <property type="entry name" value="SYNAPTOBREVIN"/>
    <property type="match status" value="1"/>
</dbReference>
<name>A0ABR5BPM8_9TREE</name>
<dbReference type="EMBL" id="KN848756">
    <property type="protein sequence ID" value="KIR77304.1"/>
    <property type="molecule type" value="Genomic_DNA"/>
</dbReference>
<dbReference type="CDD" id="cd15843">
    <property type="entry name" value="R-SNARE"/>
    <property type="match status" value="1"/>
</dbReference>
<keyword evidence="3 10" id="KW-0812">Transmembrane</keyword>
<evidence type="ECO:0000313" key="13">
    <source>
        <dbReference type="EMBL" id="KIR77304.1"/>
    </source>
</evidence>
<evidence type="ECO:0000256" key="7">
    <source>
        <dbReference type="ARBA" id="ARBA00026133"/>
    </source>
</evidence>
<dbReference type="PROSITE" id="PS50859">
    <property type="entry name" value="LONGIN"/>
    <property type="match status" value="1"/>
</dbReference>
<feature type="domain" description="V-SNARE coiled-coil homology" evidence="12">
    <location>
        <begin position="203"/>
        <end position="263"/>
    </location>
</feature>
<dbReference type="CDD" id="cd14824">
    <property type="entry name" value="Longin"/>
    <property type="match status" value="1"/>
</dbReference>
<dbReference type="SUPFAM" id="SSF64356">
    <property type="entry name" value="SNARE-like"/>
    <property type="match status" value="1"/>
</dbReference>
<dbReference type="PANTHER" id="PTHR21136">
    <property type="entry name" value="SNARE PROTEINS"/>
    <property type="match status" value="1"/>
</dbReference>
<keyword evidence="9" id="KW-0175">Coiled coil</keyword>
<accession>A0ABR5BPM8</accession>
<sequence length="296" mass="32275">MGFYLLPAAIVAPPTAAAGGGLRRAGAPRVCDVAFVCSVPIDPYDVNGGGGTQESAATDNHTVIILDTLTDSDSPTNMSLIHALIARGTTVLAEHATGTAELKPAAQITILSKIPPNNSKLTYVWQDRLIHYVSSNGVIYLVMADDSVGRRMPFAFLAELERRFTAQYESDDIVSAGAHSLEEFEPELARLMHQYTSSPPADPLRQAQSDLNNVKDIMVQNIDSILQRGERLDLLVDKTDTLAGQAYAFRRGARSVRRQQWWKNMRIMALSGVVGLLLLYLFIAQFCGASLSHCRS</sequence>
<comment type="subcellular location">
    <subcellularLocation>
        <location evidence="8">Endomembrane system</location>
        <topology evidence="8">Single-pass type IV membrane protein</topology>
    </subcellularLocation>
</comment>
<protein>
    <recommendedName>
        <fullName evidence="7">Synaptobrevin homolog YKT6</fullName>
    </recommendedName>
</protein>
<evidence type="ECO:0000256" key="5">
    <source>
        <dbReference type="ARBA" id="ARBA00022989"/>
    </source>
</evidence>
<evidence type="ECO:0000256" key="1">
    <source>
        <dbReference type="ARBA" id="ARBA00008025"/>
    </source>
</evidence>
<keyword evidence="2" id="KW-0813">Transport</keyword>
<feature type="transmembrane region" description="Helical" evidence="10">
    <location>
        <begin position="267"/>
        <end position="291"/>
    </location>
</feature>
<dbReference type="InterPro" id="IPR011012">
    <property type="entry name" value="Longin-like_dom_sf"/>
</dbReference>
<dbReference type="PANTHER" id="PTHR21136:SF168">
    <property type="entry name" value="VESICLE-ASSOCIATED MEMBRANE PROTEIN 9"/>
    <property type="match status" value="1"/>
</dbReference>
<evidence type="ECO:0000256" key="2">
    <source>
        <dbReference type="ARBA" id="ARBA00022448"/>
    </source>
</evidence>
<keyword evidence="6 10" id="KW-0472">Membrane</keyword>
<evidence type="ECO:0000256" key="4">
    <source>
        <dbReference type="ARBA" id="ARBA00022927"/>
    </source>
</evidence>
<feature type="domain" description="Longin" evidence="11">
    <location>
        <begin position="84"/>
        <end position="188"/>
    </location>
</feature>
<proteinExistence type="inferred from homology"/>
<evidence type="ECO:0000256" key="6">
    <source>
        <dbReference type="ARBA" id="ARBA00023136"/>
    </source>
</evidence>